<dbReference type="Gene3D" id="3.40.640.10">
    <property type="entry name" value="Type I PLP-dependent aspartate aminotransferase-like (Major domain)"/>
    <property type="match status" value="1"/>
</dbReference>
<evidence type="ECO:0000256" key="2">
    <source>
        <dbReference type="ARBA" id="ARBA00022898"/>
    </source>
</evidence>
<dbReference type="SUPFAM" id="SSF53383">
    <property type="entry name" value="PLP-dependent transferases"/>
    <property type="match status" value="1"/>
</dbReference>
<dbReference type="NCBIfam" id="TIGR01325">
    <property type="entry name" value="O_suc_HS_sulf"/>
    <property type="match status" value="1"/>
</dbReference>
<dbReference type="UniPathway" id="UPA00051">
    <property type="reaction ID" value="UER00449"/>
</dbReference>
<dbReference type="GO" id="GO:0071268">
    <property type="term" value="P:homocysteine biosynthetic process"/>
    <property type="evidence" value="ECO:0007669"/>
    <property type="project" value="InterPro"/>
</dbReference>
<dbReference type="InterPro" id="IPR000277">
    <property type="entry name" value="Cys/Met-Metab_PyrdxlP-dep_enz"/>
</dbReference>
<dbReference type="PIRSF" id="PIRSF001434">
    <property type="entry name" value="CGS"/>
    <property type="match status" value="1"/>
</dbReference>
<comment type="caution">
    <text evidence="6">The sequence shown here is derived from an EMBL/GenBank/DDBJ whole genome shotgun (WGS) entry which is preliminary data.</text>
</comment>
<comment type="cofactor">
    <cofactor evidence="1 3 5">
        <name>pyridoxal 5'-phosphate</name>
        <dbReference type="ChEBI" id="CHEBI:597326"/>
    </cofactor>
</comment>
<dbReference type="InterPro" id="IPR015422">
    <property type="entry name" value="PyrdxlP-dep_Trfase_small"/>
</dbReference>
<evidence type="ECO:0000313" key="7">
    <source>
        <dbReference type="Proteomes" id="UP000544872"/>
    </source>
</evidence>
<dbReference type="GO" id="GO:0005737">
    <property type="term" value="C:cytoplasm"/>
    <property type="evidence" value="ECO:0007669"/>
    <property type="project" value="TreeGrafter"/>
</dbReference>
<dbReference type="RefSeq" id="WP_184263605.1">
    <property type="nucleotide sequence ID" value="NZ_JACIIX010000007.1"/>
</dbReference>
<dbReference type="GO" id="GO:0019346">
    <property type="term" value="P:transsulfuration"/>
    <property type="evidence" value="ECO:0007669"/>
    <property type="project" value="InterPro"/>
</dbReference>
<organism evidence="6 7">
    <name type="scientific">Novispirillum itersonii</name>
    <name type="common">Aquaspirillum itersonii</name>
    <dbReference type="NCBI Taxonomy" id="189"/>
    <lineage>
        <taxon>Bacteria</taxon>
        <taxon>Pseudomonadati</taxon>
        <taxon>Pseudomonadota</taxon>
        <taxon>Alphaproteobacteria</taxon>
        <taxon>Rhodospirillales</taxon>
        <taxon>Novispirillaceae</taxon>
        <taxon>Novispirillum</taxon>
    </lineage>
</organism>
<evidence type="ECO:0000256" key="1">
    <source>
        <dbReference type="ARBA" id="ARBA00001933"/>
    </source>
</evidence>
<dbReference type="InterPro" id="IPR015421">
    <property type="entry name" value="PyrdxlP-dep_Trfase_major"/>
</dbReference>
<sequence>MSSDKTPVKLPVETRPSSVVKDAAFLASCAPSTRLVHGGTLRSGFDETAEALFLNSGYVYASAEEAEESFDGTRERYVYSRFRNPTVQMFEDRLALLEGAEACRSTATGMAAIFASLACLVKAGDRVVGSRALFGSCTYILTDILPHWGVTTEFVDPDDLAGWERALSQPTKAVLLETPSNPGLQLIDLPAVSALAHKAGAQVIVDNVFATPILQSPLQLGADIVVYSATKHIDGQGRCLGGAILGSKDYIENTLGVFLRHTGPSLSPFNAWVLLKGLETLDLRVEKASRTAFALAQALEAEAGVARVAYPLLDSHPQKALAQAQMKAGGTMLAVEVKGGKAGAFSLLNRLKLAHISNNLGDSKTLACHPYTTTHQRLTPEDKVAQGITEGLLRVSVGLEDANDLIADFRQALQG</sequence>
<dbReference type="EMBL" id="JACIIX010000007">
    <property type="protein sequence ID" value="MBB6210786.1"/>
    <property type="molecule type" value="Genomic_DNA"/>
</dbReference>
<dbReference type="CDD" id="cd00614">
    <property type="entry name" value="CGS_like"/>
    <property type="match status" value="1"/>
</dbReference>
<dbReference type="HAMAP" id="MF_02056">
    <property type="entry name" value="MetZ"/>
    <property type="match status" value="1"/>
</dbReference>
<evidence type="ECO:0000256" key="3">
    <source>
        <dbReference type="HAMAP-Rule" id="MF_02056"/>
    </source>
</evidence>
<reference evidence="6 7" key="1">
    <citation type="submission" date="2020-08" db="EMBL/GenBank/DDBJ databases">
        <title>Genomic Encyclopedia of Type Strains, Phase IV (KMG-IV): sequencing the most valuable type-strain genomes for metagenomic binning, comparative biology and taxonomic classification.</title>
        <authorList>
            <person name="Goeker M."/>
        </authorList>
    </citation>
    <scope>NUCLEOTIDE SEQUENCE [LARGE SCALE GENOMIC DNA]</scope>
    <source>
        <strain evidence="6 7">DSM 11590</strain>
    </source>
</reference>
<evidence type="ECO:0000256" key="4">
    <source>
        <dbReference type="PIRSR" id="PIRSR001434-2"/>
    </source>
</evidence>
<dbReference type="Pfam" id="PF01053">
    <property type="entry name" value="Cys_Met_Meta_PP"/>
    <property type="match status" value="1"/>
</dbReference>
<dbReference type="FunFam" id="3.40.640.10:FF:000046">
    <property type="entry name" value="Cystathionine gamma-lyase"/>
    <property type="match status" value="1"/>
</dbReference>
<keyword evidence="7" id="KW-1185">Reference proteome</keyword>
<comment type="catalytic activity">
    <reaction evidence="3">
        <text>O-succinyl-L-homoserine + hydrogen sulfide = L-homocysteine + succinate</text>
        <dbReference type="Rhea" id="RHEA:27826"/>
        <dbReference type="ChEBI" id="CHEBI:29919"/>
        <dbReference type="ChEBI" id="CHEBI:30031"/>
        <dbReference type="ChEBI" id="CHEBI:57661"/>
        <dbReference type="ChEBI" id="CHEBI:58199"/>
    </reaction>
</comment>
<protein>
    <recommendedName>
        <fullName evidence="3">O-succinylhomoserine sulfhydrylase</fullName>
        <shortName evidence="3">OSH sulfhydrylase</shortName>
        <shortName evidence="3">OSHS sulfhydrylase</shortName>
        <ecNumber evidence="3">2.5.1.-</ecNumber>
    </recommendedName>
</protein>
<keyword evidence="3" id="KW-0028">Amino-acid biosynthesis</keyword>
<dbReference type="InterPro" id="IPR015424">
    <property type="entry name" value="PyrdxlP-dep_Trfase"/>
</dbReference>
<dbReference type="GO" id="GO:0016846">
    <property type="term" value="F:carbon-sulfur lyase activity"/>
    <property type="evidence" value="ECO:0007669"/>
    <property type="project" value="TreeGrafter"/>
</dbReference>
<keyword evidence="2 3" id="KW-0663">Pyridoxal phosphate</keyword>
<evidence type="ECO:0000256" key="5">
    <source>
        <dbReference type="RuleBase" id="RU362118"/>
    </source>
</evidence>
<dbReference type="AlphaFoldDB" id="A0A7W9ZFY1"/>
<dbReference type="InterPro" id="IPR006234">
    <property type="entry name" value="O-succ-hSer_sulfhydrylase"/>
</dbReference>
<gene>
    <name evidence="3" type="primary">metZ</name>
    <name evidence="6" type="ORF">FHS48_002211</name>
</gene>
<comment type="similarity">
    <text evidence="3">Belongs to the trans-sulfuration enzymes family. MetZ subfamily.</text>
</comment>
<dbReference type="Proteomes" id="UP000544872">
    <property type="component" value="Unassembled WGS sequence"/>
</dbReference>
<dbReference type="GO" id="GO:0071266">
    <property type="term" value="P:'de novo' L-methionine biosynthetic process"/>
    <property type="evidence" value="ECO:0007669"/>
    <property type="project" value="UniProtKB-UniRule"/>
</dbReference>
<dbReference type="PANTHER" id="PTHR11808:SF80">
    <property type="entry name" value="CYSTATHIONINE GAMMA-LYASE"/>
    <property type="match status" value="1"/>
</dbReference>
<keyword evidence="3" id="KW-0486">Methionine biosynthesis</keyword>
<dbReference type="GO" id="GO:0016765">
    <property type="term" value="F:transferase activity, transferring alkyl or aryl (other than methyl) groups"/>
    <property type="evidence" value="ECO:0007669"/>
    <property type="project" value="UniProtKB-UniRule"/>
</dbReference>
<evidence type="ECO:0000313" key="6">
    <source>
        <dbReference type="EMBL" id="MBB6210786.1"/>
    </source>
</evidence>
<proteinExistence type="inferred from homology"/>
<dbReference type="EC" id="2.5.1.-" evidence="3"/>
<accession>A0A7W9ZFY1</accession>
<name>A0A7W9ZFY1_NOVIT</name>
<dbReference type="GO" id="GO:0030170">
    <property type="term" value="F:pyridoxal phosphate binding"/>
    <property type="evidence" value="ECO:0007669"/>
    <property type="project" value="UniProtKB-UniRule"/>
</dbReference>
<dbReference type="PANTHER" id="PTHR11808">
    <property type="entry name" value="TRANS-SULFURATION ENZYME FAMILY MEMBER"/>
    <property type="match status" value="1"/>
</dbReference>
<feature type="modified residue" description="N6-(pyridoxal phosphate)lysine" evidence="3 4">
    <location>
        <position position="231"/>
    </location>
</feature>
<keyword evidence="3 6" id="KW-0808">Transferase</keyword>
<comment type="function">
    <text evidence="3">Catalyzes the formation of L-homocysteine from O-succinyl-L-homoserine (OSHS) and hydrogen sulfide.</text>
</comment>
<dbReference type="Gene3D" id="3.90.1150.10">
    <property type="entry name" value="Aspartate Aminotransferase, domain 1"/>
    <property type="match status" value="1"/>
</dbReference>
<comment type="pathway">
    <text evidence="3">Amino-acid biosynthesis; L-methionine biosynthesis via de novo pathway; L-homocysteine from O-succinyl-L-homoserine: step 1/1.</text>
</comment>
<comment type="subunit">
    <text evidence="3">Homotetramer.</text>
</comment>